<keyword evidence="4 10" id="KW-0645">Protease</keyword>
<evidence type="ECO:0000256" key="10">
    <source>
        <dbReference type="RuleBase" id="RU000454"/>
    </source>
</evidence>
<evidence type="ECO:0000256" key="7">
    <source>
        <dbReference type="ARBA" id="ARBA00022801"/>
    </source>
</evidence>
<evidence type="ECO:0000256" key="6">
    <source>
        <dbReference type="ARBA" id="ARBA00022750"/>
    </source>
</evidence>
<dbReference type="AlphaFoldDB" id="A0A8H7BUF1"/>
<comment type="catalytic activity">
    <reaction evidence="1">
        <text>Hydrolysis of proteins with broad specificity similar to that of pepsin A, preferring hydrophobic residues at P1 and P1'. Clots milk and activates trypsinogen. Does not cleave 4-Gln-|-His-5, but does cleave 10-His-|-Leu-11 and 12-Val-|-Glu-13 in B chain of insulin.</text>
        <dbReference type="EC" id="3.4.23.21"/>
    </reaction>
</comment>
<evidence type="ECO:0000256" key="4">
    <source>
        <dbReference type="ARBA" id="ARBA00022670"/>
    </source>
</evidence>
<accession>A0A8H7BUF1</accession>
<name>A0A8H7BUF1_9FUNG</name>
<dbReference type="SUPFAM" id="SSF50630">
    <property type="entry name" value="Acid proteases"/>
    <property type="match status" value="1"/>
</dbReference>
<feature type="active site" evidence="8">
    <location>
        <position position="94"/>
    </location>
</feature>
<keyword evidence="5 11" id="KW-0732">Signal</keyword>
<dbReference type="PANTHER" id="PTHR47966:SF51">
    <property type="entry name" value="BETA-SITE APP-CLEAVING ENZYME, ISOFORM A-RELATED"/>
    <property type="match status" value="1"/>
</dbReference>
<dbReference type="InterPro" id="IPR001969">
    <property type="entry name" value="Aspartic_peptidase_AS"/>
</dbReference>
<feature type="disulfide bond" evidence="9">
    <location>
        <begin position="317"/>
        <end position="354"/>
    </location>
</feature>
<comment type="similarity">
    <text evidence="2 10">Belongs to the peptidase A1 family.</text>
</comment>
<evidence type="ECO:0000256" key="8">
    <source>
        <dbReference type="PIRSR" id="PIRSR601461-1"/>
    </source>
</evidence>
<evidence type="ECO:0000256" key="3">
    <source>
        <dbReference type="ARBA" id="ARBA00013205"/>
    </source>
</evidence>
<dbReference type="Gene3D" id="2.40.70.10">
    <property type="entry name" value="Acid Proteases"/>
    <property type="match status" value="2"/>
</dbReference>
<protein>
    <recommendedName>
        <fullName evidence="3">rhizopuspepsin</fullName>
        <ecNumber evidence="3">3.4.23.21</ecNumber>
    </recommendedName>
</protein>
<evidence type="ECO:0000256" key="11">
    <source>
        <dbReference type="SAM" id="SignalP"/>
    </source>
</evidence>
<sequence length="394" mass="42484">MKTILYGIFFYAVSGALATDSATSSPLKLQLQARKSKALSTTERVYRALEKYGLATAKSSGDGSIDLISGYVDVEYVGKVGIGTPPQYFSMDFDTGSSDIWVPSTNCTRCGSHALFNPALSSTFSQPAGNNTWQLQYGDGSTVRGVGGQDTLDLGGLKAKDQVIGLVDMETMDLAQDTYLDGIFGLGFPSLSYTGLKTPVVEALRQQGVVDRSIVSFWLGRSKDAGRGEVMFGASNPAHYEGELKYVPVSHQKYWQVDLTDVSLDGKSIMNGTGAGIGAIMDTGTTLIVLPTQLSRTIHSAISGAKYSARYGWRVPCKPTGNQKVVFKFGQNEFPLDFKDLARELSPLDDPSLCFSGIAEAPVSLAIIGDTFLRRYYSVFDYENSRVGLALSKS</sequence>
<dbReference type="Pfam" id="PF00026">
    <property type="entry name" value="Asp"/>
    <property type="match status" value="1"/>
</dbReference>
<dbReference type="InterPro" id="IPR021109">
    <property type="entry name" value="Peptidase_aspartic_dom_sf"/>
</dbReference>
<dbReference type="GO" id="GO:0004190">
    <property type="term" value="F:aspartic-type endopeptidase activity"/>
    <property type="evidence" value="ECO:0007669"/>
    <property type="project" value="UniProtKB-KW"/>
</dbReference>
<organism evidence="13 14">
    <name type="scientific">Apophysomyces ossiformis</name>
    <dbReference type="NCBI Taxonomy" id="679940"/>
    <lineage>
        <taxon>Eukaryota</taxon>
        <taxon>Fungi</taxon>
        <taxon>Fungi incertae sedis</taxon>
        <taxon>Mucoromycota</taxon>
        <taxon>Mucoromycotina</taxon>
        <taxon>Mucoromycetes</taxon>
        <taxon>Mucorales</taxon>
        <taxon>Mucorineae</taxon>
        <taxon>Mucoraceae</taxon>
        <taxon>Apophysomyces</taxon>
    </lineage>
</organism>
<dbReference type="CDD" id="cd05471">
    <property type="entry name" value="pepsin_like"/>
    <property type="match status" value="1"/>
</dbReference>
<keyword evidence="7 10" id="KW-0378">Hydrolase</keyword>
<feature type="domain" description="Peptidase A1" evidence="12">
    <location>
        <begin position="76"/>
        <end position="390"/>
    </location>
</feature>
<dbReference type="OrthoDB" id="15189at2759"/>
<evidence type="ECO:0000256" key="9">
    <source>
        <dbReference type="PIRSR" id="PIRSR601461-2"/>
    </source>
</evidence>
<proteinExistence type="inferred from homology"/>
<keyword evidence="6 10" id="KW-0064">Aspartyl protease</keyword>
<comment type="caution">
    <text evidence="13">The sequence shown here is derived from an EMBL/GenBank/DDBJ whole genome shotgun (WGS) entry which is preliminary data.</text>
</comment>
<feature type="chain" id="PRO_5034760499" description="rhizopuspepsin" evidence="11">
    <location>
        <begin position="19"/>
        <end position="394"/>
    </location>
</feature>
<dbReference type="InterPro" id="IPR001461">
    <property type="entry name" value="Aspartic_peptidase_A1"/>
</dbReference>
<dbReference type="EC" id="3.4.23.21" evidence="3"/>
<dbReference type="InterPro" id="IPR034164">
    <property type="entry name" value="Pepsin-like_dom"/>
</dbReference>
<feature type="signal peptide" evidence="11">
    <location>
        <begin position="1"/>
        <end position="18"/>
    </location>
</feature>
<dbReference type="Proteomes" id="UP000605846">
    <property type="component" value="Unassembled WGS sequence"/>
</dbReference>
<evidence type="ECO:0000256" key="1">
    <source>
        <dbReference type="ARBA" id="ARBA00001130"/>
    </source>
</evidence>
<dbReference type="GO" id="GO:0006508">
    <property type="term" value="P:proteolysis"/>
    <property type="evidence" value="ECO:0007669"/>
    <property type="project" value="UniProtKB-KW"/>
</dbReference>
<dbReference type="EMBL" id="JABAYA010000052">
    <property type="protein sequence ID" value="KAF7727667.1"/>
    <property type="molecule type" value="Genomic_DNA"/>
</dbReference>
<evidence type="ECO:0000259" key="12">
    <source>
        <dbReference type="PROSITE" id="PS51767"/>
    </source>
</evidence>
<feature type="active site" evidence="8">
    <location>
        <position position="282"/>
    </location>
</feature>
<evidence type="ECO:0000313" key="14">
    <source>
        <dbReference type="Proteomes" id="UP000605846"/>
    </source>
</evidence>
<dbReference type="PROSITE" id="PS00141">
    <property type="entry name" value="ASP_PROTEASE"/>
    <property type="match status" value="1"/>
</dbReference>
<dbReference type="PRINTS" id="PR00792">
    <property type="entry name" value="PEPSIN"/>
</dbReference>
<evidence type="ECO:0000256" key="2">
    <source>
        <dbReference type="ARBA" id="ARBA00007447"/>
    </source>
</evidence>
<dbReference type="PANTHER" id="PTHR47966">
    <property type="entry name" value="BETA-SITE APP-CLEAVING ENZYME, ISOFORM A-RELATED"/>
    <property type="match status" value="1"/>
</dbReference>
<keyword evidence="14" id="KW-1185">Reference proteome</keyword>
<keyword evidence="9" id="KW-1015">Disulfide bond</keyword>
<dbReference type="FunFam" id="2.40.70.10:FF:000115">
    <property type="entry name" value="Lysosomal aspartic protease"/>
    <property type="match status" value="1"/>
</dbReference>
<dbReference type="PROSITE" id="PS51767">
    <property type="entry name" value="PEPTIDASE_A1"/>
    <property type="match status" value="1"/>
</dbReference>
<reference evidence="13" key="1">
    <citation type="submission" date="2020-01" db="EMBL/GenBank/DDBJ databases">
        <title>Genome Sequencing of Three Apophysomyces-Like Fungal Strains Confirms a Novel Fungal Genus in the Mucoromycota with divergent Burkholderia-like Endosymbiotic Bacteria.</title>
        <authorList>
            <person name="Stajich J.E."/>
            <person name="Macias A.M."/>
            <person name="Carter-House D."/>
            <person name="Lovett B."/>
            <person name="Kasson L.R."/>
            <person name="Berry K."/>
            <person name="Grigoriev I."/>
            <person name="Chang Y."/>
            <person name="Spatafora J."/>
            <person name="Kasson M.T."/>
        </authorList>
    </citation>
    <scope>NUCLEOTIDE SEQUENCE</scope>
    <source>
        <strain evidence="13">NRRL A-21654</strain>
    </source>
</reference>
<gene>
    <name evidence="13" type="ORF">EC973_007325</name>
</gene>
<dbReference type="InterPro" id="IPR033121">
    <property type="entry name" value="PEPTIDASE_A1"/>
</dbReference>
<evidence type="ECO:0000256" key="5">
    <source>
        <dbReference type="ARBA" id="ARBA00022729"/>
    </source>
</evidence>
<evidence type="ECO:0000313" key="13">
    <source>
        <dbReference type="EMBL" id="KAF7727667.1"/>
    </source>
</evidence>